<evidence type="ECO:0000313" key="14">
    <source>
        <dbReference type="Proteomes" id="UP000198615"/>
    </source>
</evidence>
<organism evidence="13 14">
    <name type="scientific">Thalassobaculum litoreum DSM 18839</name>
    <dbReference type="NCBI Taxonomy" id="1123362"/>
    <lineage>
        <taxon>Bacteria</taxon>
        <taxon>Pseudomonadati</taxon>
        <taxon>Pseudomonadota</taxon>
        <taxon>Alphaproteobacteria</taxon>
        <taxon>Rhodospirillales</taxon>
        <taxon>Thalassobaculaceae</taxon>
        <taxon>Thalassobaculum</taxon>
    </lineage>
</organism>
<evidence type="ECO:0000256" key="5">
    <source>
        <dbReference type="ARBA" id="ARBA00022655"/>
    </source>
</evidence>
<keyword evidence="5 10" id="KW-0566">Pantothenate biosynthesis</keyword>
<keyword evidence="14" id="KW-1185">Reference proteome</keyword>
<accession>A0A8G2BFR7</accession>
<dbReference type="Gene3D" id="1.10.1040.10">
    <property type="entry name" value="N-(1-d-carboxylethyl)-l-norvaline Dehydrogenase, domain 2"/>
    <property type="match status" value="1"/>
</dbReference>
<dbReference type="PRINTS" id="PR00411">
    <property type="entry name" value="PNDRDTASEI"/>
</dbReference>
<evidence type="ECO:0000256" key="7">
    <source>
        <dbReference type="ARBA" id="ARBA00023002"/>
    </source>
</evidence>
<name>A0A8G2BFR7_9PROT</name>
<dbReference type="NCBIfam" id="TIGR00745">
    <property type="entry name" value="apbA_panE"/>
    <property type="match status" value="1"/>
</dbReference>
<dbReference type="GO" id="GO:0008677">
    <property type="term" value="F:2-dehydropantoate 2-reductase activity"/>
    <property type="evidence" value="ECO:0007669"/>
    <property type="project" value="UniProtKB-EC"/>
</dbReference>
<dbReference type="GO" id="GO:0050661">
    <property type="term" value="F:NADP binding"/>
    <property type="evidence" value="ECO:0007669"/>
    <property type="project" value="TreeGrafter"/>
</dbReference>
<dbReference type="InterPro" id="IPR050838">
    <property type="entry name" value="Ketopantoate_reductase"/>
</dbReference>
<evidence type="ECO:0000256" key="10">
    <source>
        <dbReference type="RuleBase" id="RU362068"/>
    </source>
</evidence>
<evidence type="ECO:0000256" key="9">
    <source>
        <dbReference type="ARBA" id="ARBA00048793"/>
    </source>
</evidence>
<evidence type="ECO:0000259" key="12">
    <source>
        <dbReference type="Pfam" id="PF08546"/>
    </source>
</evidence>
<comment type="catalytic activity">
    <reaction evidence="9 10">
        <text>(R)-pantoate + NADP(+) = 2-dehydropantoate + NADPH + H(+)</text>
        <dbReference type="Rhea" id="RHEA:16233"/>
        <dbReference type="ChEBI" id="CHEBI:11561"/>
        <dbReference type="ChEBI" id="CHEBI:15378"/>
        <dbReference type="ChEBI" id="CHEBI:15980"/>
        <dbReference type="ChEBI" id="CHEBI:57783"/>
        <dbReference type="ChEBI" id="CHEBI:58349"/>
        <dbReference type="EC" id="1.1.1.169"/>
    </reaction>
</comment>
<dbReference type="Proteomes" id="UP000198615">
    <property type="component" value="Unassembled WGS sequence"/>
</dbReference>
<dbReference type="PANTHER" id="PTHR43765:SF2">
    <property type="entry name" value="2-DEHYDROPANTOATE 2-REDUCTASE"/>
    <property type="match status" value="1"/>
</dbReference>
<dbReference type="InterPro" id="IPR013752">
    <property type="entry name" value="KPA_reductase"/>
</dbReference>
<evidence type="ECO:0000259" key="11">
    <source>
        <dbReference type="Pfam" id="PF02558"/>
    </source>
</evidence>
<dbReference type="RefSeq" id="WP_093149013.1">
    <property type="nucleotide sequence ID" value="NZ_FNBW01000003.1"/>
</dbReference>
<evidence type="ECO:0000313" key="13">
    <source>
        <dbReference type="EMBL" id="SDF42218.1"/>
    </source>
</evidence>
<dbReference type="UniPathway" id="UPA00028">
    <property type="reaction ID" value="UER00004"/>
</dbReference>
<dbReference type="Gene3D" id="3.40.50.720">
    <property type="entry name" value="NAD(P)-binding Rossmann-like Domain"/>
    <property type="match status" value="1"/>
</dbReference>
<dbReference type="SUPFAM" id="SSF48179">
    <property type="entry name" value="6-phosphogluconate dehydrogenase C-terminal domain-like"/>
    <property type="match status" value="1"/>
</dbReference>
<dbReference type="InterPro" id="IPR013332">
    <property type="entry name" value="KPR_N"/>
</dbReference>
<comment type="caution">
    <text evidence="13">The sequence shown here is derived from an EMBL/GenBank/DDBJ whole genome shotgun (WGS) entry which is preliminary data.</text>
</comment>
<dbReference type="Pfam" id="PF02558">
    <property type="entry name" value="ApbA"/>
    <property type="match status" value="1"/>
</dbReference>
<dbReference type="Pfam" id="PF08546">
    <property type="entry name" value="ApbA_C"/>
    <property type="match status" value="1"/>
</dbReference>
<dbReference type="SUPFAM" id="SSF51735">
    <property type="entry name" value="NAD(P)-binding Rossmann-fold domains"/>
    <property type="match status" value="1"/>
</dbReference>
<comment type="similarity">
    <text evidence="2 10">Belongs to the ketopantoate reductase family.</text>
</comment>
<sequence length="350" mass="37308">MSERIAIVGAGAVGAYVGGYFSRAGEDVTLIDPWPENVNAINAGGLNLYGLTEAECFNAPAKAIHLTDVQALKKTGPIDIAFVCTKSFDTAWATMMIQDYLSPNGYVVSLQNCINEETIAKVVGWGRVIGTIAAKIAVEMTGPGEVKRGVPLGGNSHTVFRVGEIHGRITPRVERVCGMLAGIDSAKTTTNLWGERWSKLCANAHQNGVSAASGLGNNGCARDADVRWLQIRICGEAAAIGKALGYDLEKIGKFTGEEWIAAWKGDARQRQAIEDEMLAACEGRSEESRPSMAQDIAKARRTEIDYINGFIAEKGAEIGIDAPANLGLVKAVHAVERGELPPAPERVTTI</sequence>
<evidence type="ECO:0000256" key="3">
    <source>
        <dbReference type="ARBA" id="ARBA00013014"/>
    </source>
</evidence>
<dbReference type="GO" id="GO:0005737">
    <property type="term" value="C:cytoplasm"/>
    <property type="evidence" value="ECO:0007669"/>
    <property type="project" value="TreeGrafter"/>
</dbReference>
<dbReference type="InterPro" id="IPR036291">
    <property type="entry name" value="NAD(P)-bd_dom_sf"/>
</dbReference>
<feature type="domain" description="Ketopantoate reductase C-terminal" evidence="12">
    <location>
        <begin position="191"/>
        <end position="336"/>
    </location>
</feature>
<dbReference type="GO" id="GO:0015940">
    <property type="term" value="P:pantothenate biosynthetic process"/>
    <property type="evidence" value="ECO:0007669"/>
    <property type="project" value="UniProtKB-UniPathway"/>
</dbReference>
<dbReference type="PANTHER" id="PTHR43765">
    <property type="entry name" value="2-DEHYDROPANTOATE 2-REDUCTASE-RELATED"/>
    <property type="match status" value="1"/>
</dbReference>
<protein>
    <recommendedName>
        <fullName evidence="4 10">2-dehydropantoate 2-reductase</fullName>
        <ecNumber evidence="3 10">1.1.1.169</ecNumber>
    </recommendedName>
    <alternativeName>
        <fullName evidence="8 10">Ketopantoate reductase</fullName>
    </alternativeName>
</protein>
<dbReference type="OrthoDB" id="247668at2"/>
<dbReference type="InterPro" id="IPR003710">
    <property type="entry name" value="ApbA"/>
</dbReference>
<dbReference type="EC" id="1.1.1.169" evidence="3 10"/>
<evidence type="ECO:0000256" key="6">
    <source>
        <dbReference type="ARBA" id="ARBA00022857"/>
    </source>
</evidence>
<evidence type="ECO:0000256" key="2">
    <source>
        <dbReference type="ARBA" id="ARBA00007870"/>
    </source>
</evidence>
<keyword evidence="6 10" id="KW-0521">NADP</keyword>
<dbReference type="AlphaFoldDB" id="A0A8G2BFR7"/>
<dbReference type="EMBL" id="FNBW01000003">
    <property type="protein sequence ID" value="SDF42218.1"/>
    <property type="molecule type" value="Genomic_DNA"/>
</dbReference>
<dbReference type="InterPro" id="IPR013328">
    <property type="entry name" value="6PGD_dom2"/>
</dbReference>
<feature type="domain" description="Ketopantoate reductase N-terminal" evidence="11">
    <location>
        <begin position="5"/>
        <end position="147"/>
    </location>
</feature>
<comment type="pathway">
    <text evidence="1 10">Cofactor biosynthesis; (R)-pantothenate biosynthesis; (R)-pantoate from 3-methyl-2-oxobutanoate: step 2/2.</text>
</comment>
<proteinExistence type="inferred from homology"/>
<evidence type="ECO:0000256" key="1">
    <source>
        <dbReference type="ARBA" id="ARBA00004994"/>
    </source>
</evidence>
<comment type="function">
    <text evidence="10">Catalyzes the NADPH-dependent reduction of ketopantoate into pantoic acid.</text>
</comment>
<keyword evidence="7 10" id="KW-0560">Oxidoreductase</keyword>
<reference evidence="13 14" key="1">
    <citation type="submission" date="2016-10" db="EMBL/GenBank/DDBJ databases">
        <authorList>
            <person name="Varghese N."/>
            <person name="Submissions S."/>
        </authorList>
    </citation>
    <scope>NUCLEOTIDE SEQUENCE [LARGE SCALE GENOMIC DNA]</scope>
    <source>
        <strain evidence="13 14">DSM 18839</strain>
    </source>
</reference>
<dbReference type="InterPro" id="IPR008927">
    <property type="entry name" value="6-PGluconate_DH-like_C_sf"/>
</dbReference>
<gene>
    <name evidence="13" type="ORF">SAMN05660686_01277</name>
</gene>
<evidence type="ECO:0000256" key="4">
    <source>
        <dbReference type="ARBA" id="ARBA00019465"/>
    </source>
</evidence>
<evidence type="ECO:0000256" key="8">
    <source>
        <dbReference type="ARBA" id="ARBA00032024"/>
    </source>
</evidence>